<name>A0A124FMW8_9CHLR</name>
<comment type="caution">
    <text evidence="1">The sequence shown here is derived from an EMBL/GenBank/DDBJ whole genome shotgun (WGS) entry which is preliminary data.</text>
</comment>
<evidence type="ECO:0000313" key="1">
    <source>
        <dbReference type="EMBL" id="KUK46091.1"/>
    </source>
</evidence>
<dbReference type="GO" id="GO:0016791">
    <property type="term" value="F:phosphatase activity"/>
    <property type="evidence" value="ECO:0007669"/>
    <property type="project" value="TreeGrafter"/>
</dbReference>
<dbReference type="GO" id="GO:0005737">
    <property type="term" value="C:cytoplasm"/>
    <property type="evidence" value="ECO:0007669"/>
    <property type="project" value="TreeGrafter"/>
</dbReference>
<dbReference type="AlphaFoldDB" id="A0A124FMW8"/>
<sequence length="185" mass="19689">QATGIYLQSKYPTGTGLYVIGQPSLRKTLEGFGMRVCDTVNDNIEVVVVSLDFQLSYEKLKIASLLLQSGCDFIGTNSDRTLPTPEGFIPGSGTLIGALEIASGKKATIIGKPEPLLYDMALKRLGTSPSETLAIGDRLETDIAGAQAAGIHTALVLSGASQIEEVKNYNPPPEIIAQEFSELVF</sequence>
<evidence type="ECO:0000313" key="2">
    <source>
        <dbReference type="Proteomes" id="UP000064249"/>
    </source>
</evidence>
<dbReference type="InterPro" id="IPR036412">
    <property type="entry name" value="HAD-like_sf"/>
</dbReference>
<organism evidence="1 2">
    <name type="scientific">Anaerolinea thermophila</name>
    <dbReference type="NCBI Taxonomy" id="167964"/>
    <lineage>
        <taxon>Bacteria</taxon>
        <taxon>Bacillati</taxon>
        <taxon>Chloroflexota</taxon>
        <taxon>Anaerolineae</taxon>
        <taxon>Anaerolineales</taxon>
        <taxon>Anaerolineaceae</taxon>
        <taxon>Anaerolinea</taxon>
    </lineage>
</organism>
<dbReference type="Pfam" id="PF13242">
    <property type="entry name" value="Hydrolase_like"/>
    <property type="match status" value="1"/>
</dbReference>
<dbReference type="InterPro" id="IPR023214">
    <property type="entry name" value="HAD_sf"/>
</dbReference>
<protein>
    <submittedName>
        <fullName evidence="1">Putative phosphatase</fullName>
    </submittedName>
</protein>
<dbReference type="EMBL" id="LGFU01000074">
    <property type="protein sequence ID" value="KUK46091.1"/>
    <property type="molecule type" value="Genomic_DNA"/>
</dbReference>
<dbReference type="Gene3D" id="3.40.50.1000">
    <property type="entry name" value="HAD superfamily/HAD-like"/>
    <property type="match status" value="2"/>
</dbReference>
<dbReference type="Proteomes" id="UP000064249">
    <property type="component" value="Unassembled WGS sequence"/>
</dbReference>
<dbReference type="SUPFAM" id="SSF56784">
    <property type="entry name" value="HAD-like"/>
    <property type="match status" value="1"/>
</dbReference>
<accession>A0A124FMW8</accession>
<proteinExistence type="predicted"/>
<reference evidence="1 2" key="1">
    <citation type="journal article" date="2015" name="MBio">
        <title>Genome-Resolved Metagenomic Analysis Reveals Roles for Candidate Phyla and Other Microbial Community Members in Biogeochemical Transformations in Oil Reservoirs.</title>
        <authorList>
            <person name="Hu P."/>
            <person name="Tom L."/>
            <person name="Singh A."/>
            <person name="Thomas B.C."/>
            <person name="Baker B.J."/>
            <person name="Piceno Y.M."/>
            <person name="Andersen G.L."/>
            <person name="Banfield J.F."/>
        </authorList>
    </citation>
    <scope>NUCLEOTIDE SEQUENCE [LARGE SCALE GENOMIC DNA]</scope>
    <source>
        <strain evidence="1">46_16</strain>
    </source>
</reference>
<dbReference type="PANTHER" id="PTHR19288">
    <property type="entry name" value="4-NITROPHENYLPHOSPHATASE-RELATED"/>
    <property type="match status" value="1"/>
</dbReference>
<feature type="non-terminal residue" evidence="1">
    <location>
        <position position="1"/>
    </location>
</feature>
<gene>
    <name evidence="1" type="ORF">XD73_1030</name>
</gene>
<dbReference type="PANTHER" id="PTHR19288:SF46">
    <property type="entry name" value="HALOACID DEHALOGENASE-LIKE HYDROLASE DOMAIN-CONTAINING PROTEIN 2"/>
    <property type="match status" value="1"/>
</dbReference>